<dbReference type="RefSeq" id="WP_267150456.1">
    <property type="nucleotide sequence ID" value="NZ_JAPMLT010000002.1"/>
</dbReference>
<accession>A0ABT3WX10</accession>
<sequence>MKLHGTICASITDGYERLIHLDVSAPKRKLWCHLVKHEEYLEAGEKSAYLSVGQRVTVEVGIDLVNEYSVLAAPSSVPHTFIQPISESSHVLVEVTVTEVEDEYTLLCEVEDLGGTIFVEFEEKVDVKTGVTLRVTGNLKAELCG</sequence>
<dbReference type="EMBL" id="JAPMLT010000002">
    <property type="protein sequence ID" value="MCX7569205.1"/>
    <property type="molecule type" value="Genomic_DNA"/>
</dbReference>
<evidence type="ECO:0000313" key="2">
    <source>
        <dbReference type="Proteomes" id="UP001208017"/>
    </source>
</evidence>
<gene>
    <name evidence="1" type="ORF">OS242_04470</name>
</gene>
<name>A0ABT3WX10_9BACL</name>
<keyword evidence="2" id="KW-1185">Reference proteome</keyword>
<dbReference type="Proteomes" id="UP001208017">
    <property type="component" value="Unassembled WGS sequence"/>
</dbReference>
<proteinExistence type="predicted"/>
<comment type="caution">
    <text evidence="1">The sequence shown here is derived from an EMBL/GenBank/DDBJ whole genome shotgun (WGS) entry which is preliminary data.</text>
</comment>
<protein>
    <submittedName>
        <fullName evidence="1">Uncharacterized protein</fullName>
    </submittedName>
</protein>
<evidence type="ECO:0000313" key="1">
    <source>
        <dbReference type="EMBL" id="MCX7569205.1"/>
    </source>
</evidence>
<reference evidence="1 2" key="1">
    <citation type="submission" date="2022-11" db="EMBL/GenBank/DDBJ databases">
        <title>Study of microbial diversity in lake waters.</title>
        <authorList>
            <person name="Zhang J."/>
        </authorList>
    </citation>
    <scope>NUCLEOTIDE SEQUENCE [LARGE SCALE GENOMIC DNA]</scope>
    <source>
        <strain evidence="1 2">DT12</strain>
    </source>
</reference>
<organism evidence="1 2">
    <name type="scientific">Tumebacillus lacus</name>
    <dbReference type="NCBI Taxonomy" id="2995335"/>
    <lineage>
        <taxon>Bacteria</taxon>
        <taxon>Bacillati</taxon>
        <taxon>Bacillota</taxon>
        <taxon>Bacilli</taxon>
        <taxon>Bacillales</taxon>
        <taxon>Alicyclobacillaceae</taxon>
        <taxon>Tumebacillus</taxon>
    </lineage>
</organism>